<evidence type="ECO:0000256" key="2">
    <source>
        <dbReference type="ARBA" id="ARBA00001947"/>
    </source>
</evidence>
<dbReference type="InterPro" id="IPR001948">
    <property type="entry name" value="Peptidase_M18"/>
</dbReference>
<dbReference type="AlphaFoldDB" id="A0AA36IVV6"/>
<evidence type="ECO:0000313" key="12">
    <source>
        <dbReference type="EMBL" id="CAJ1394556.1"/>
    </source>
</evidence>
<dbReference type="GO" id="GO:0008270">
    <property type="term" value="F:zinc ion binding"/>
    <property type="evidence" value="ECO:0007669"/>
    <property type="project" value="InterPro"/>
</dbReference>
<organism evidence="12 13">
    <name type="scientific">Effrenium voratum</name>
    <dbReference type="NCBI Taxonomy" id="2562239"/>
    <lineage>
        <taxon>Eukaryota</taxon>
        <taxon>Sar</taxon>
        <taxon>Alveolata</taxon>
        <taxon>Dinophyceae</taxon>
        <taxon>Suessiales</taxon>
        <taxon>Symbiodiniaceae</taxon>
        <taxon>Effrenium</taxon>
    </lineage>
</organism>
<evidence type="ECO:0000256" key="6">
    <source>
        <dbReference type="ARBA" id="ARBA00022670"/>
    </source>
</evidence>
<evidence type="ECO:0000313" key="13">
    <source>
        <dbReference type="Proteomes" id="UP001178507"/>
    </source>
</evidence>
<dbReference type="EMBL" id="CAUJNA010002890">
    <property type="protein sequence ID" value="CAJ1394556.1"/>
    <property type="molecule type" value="Genomic_DNA"/>
</dbReference>
<evidence type="ECO:0000256" key="4">
    <source>
        <dbReference type="ARBA" id="ARBA00011965"/>
    </source>
</evidence>
<dbReference type="GO" id="GO:0008237">
    <property type="term" value="F:metallopeptidase activity"/>
    <property type="evidence" value="ECO:0007669"/>
    <property type="project" value="UniProtKB-KW"/>
</dbReference>
<comment type="caution">
    <text evidence="12">The sequence shown here is derived from an EMBL/GenBank/DDBJ whole genome shotgun (WGS) entry which is preliminary data.</text>
</comment>
<dbReference type="PRINTS" id="PR00932">
    <property type="entry name" value="AMINO1PTASE"/>
</dbReference>
<evidence type="ECO:0000256" key="7">
    <source>
        <dbReference type="ARBA" id="ARBA00022723"/>
    </source>
</evidence>
<keyword evidence="8 11" id="KW-0378">Hydrolase</keyword>
<dbReference type="SUPFAM" id="SSF53187">
    <property type="entry name" value="Zn-dependent exopeptidases"/>
    <property type="match status" value="1"/>
</dbReference>
<keyword evidence="6 11" id="KW-0645">Protease</keyword>
<comment type="cofactor">
    <cofactor evidence="2">
        <name>Zn(2+)</name>
        <dbReference type="ChEBI" id="CHEBI:29105"/>
    </cofactor>
</comment>
<evidence type="ECO:0000256" key="5">
    <source>
        <dbReference type="ARBA" id="ARBA00022438"/>
    </source>
</evidence>
<protein>
    <recommendedName>
        <fullName evidence="4">aspartyl aminopeptidase</fullName>
        <ecNumber evidence="4">3.4.11.21</ecNumber>
    </recommendedName>
</protein>
<evidence type="ECO:0000256" key="10">
    <source>
        <dbReference type="ARBA" id="ARBA00023049"/>
    </source>
</evidence>
<evidence type="ECO:0000256" key="8">
    <source>
        <dbReference type="ARBA" id="ARBA00022801"/>
    </source>
</evidence>
<accession>A0AA36IVV6</accession>
<dbReference type="GO" id="GO:0004177">
    <property type="term" value="F:aminopeptidase activity"/>
    <property type="evidence" value="ECO:0007669"/>
    <property type="project" value="UniProtKB-KW"/>
</dbReference>
<dbReference type="NCBIfam" id="NF002759">
    <property type="entry name" value="PRK02813.1"/>
    <property type="match status" value="1"/>
</dbReference>
<dbReference type="InterPro" id="IPR023358">
    <property type="entry name" value="Peptidase_M18_dom2"/>
</dbReference>
<name>A0AA36IVV6_9DINO</name>
<dbReference type="Proteomes" id="UP001178507">
    <property type="component" value="Unassembled WGS sequence"/>
</dbReference>
<sequence length="480" mass="51643">MAGAAASIRPRRRAAATASEAAAEFLSFVGQTGSPAHTVQQAKQRLEAAGFVQLEDSPPWSLTPGGKYFITKEGTSICAFAVGKAFDQNQGGAVIAAAHTDSPCLKLRPCSKMPKSAGMLQVGVDTYGGGLWHTWFDRPLGVAGKVVVQTAEGMEERLVRVEKPLCLIPNLAIHLLTQKEREGFAPNKEVELQPVLCPPCGLELGGLQKGEKEEKEDKEEKEEGRHHAELLAVVAESVGVKAEEILDVDLCLMDSTPPCRIGAMVSTPRIDNVLSTWAAVDGLIAFTEQKEAFDASTDLLIAASFDHEEVGSRSAAGADSAVLERWLDQSLEALGSSWAQAVSRSFLLSCDCAHGLHPNYVGKHQAQHQPILGKGIVIKTNSNQRYATTPLLAQMVRRLGQLSEVPMQEFSVRNDCPCGSTIGPLLSSQLGIRTVDIGAPQWAMHSCRESAHQDDVQALRDLCKGFFQHFRGVDSSTTAL</sequence>
<evidence type="ECO:0000256" key="9">
    <source>
        <dbReference type="ARBA" id="ARBA00022833"/>
    </source>
</evidence>
<evidence type="ECO:0000256" key="11">
    <source>
        <dbReference type="RuleBase" id="RU004386"/>
    </source>
</evidence>
<dbReference type="FunFam" id="2.30.250.10:FF:000001">
    <property type="entry name" value="Aspartyl aminopeptidase 1"/>
    <property type="match status" value="1"/>
</dbReference>
<proteinExistence type="inferred from homology"/>
<dbReference type="Gene3D" id="2.30.250.10">
    <property type="entry name" value="Aminopeptidase i, Domain 2"/>
    <property type="match status" value="1"/>
</dbReference>
<dbReference type="PANTHER" id="PTHR28570:SF3">
    <property type="entry name" value="ASPARTYL AMINOPEPTIDASE"/>
    <property type="match status" value="1"/>
</dbReference>
<dbReference type="SUPFAM" id="SSF101821">
    <property type="entry name" value="Aminopeptidase/glucanase lid domain"/>
    <property type="match status" value="1"/>
</dbReference>
<keyword evidence="13" id="KW-1185">Reference proteome</keyword>
<dbReference type="GO" id="GO:0005737">
    <property type="term" value="C:cytoplasm"/>
    <property type="evidence" value="ECO:0007669"/>
    <property type="project" value="UniProtKB-ARBA"/>
</dbReference>
<comment type="catalytic activity">
    <reaction evidence="1">
        <text>Release of an N-terminal aspartate or glutamate from a peptide, with a preference for aspartate.</text>
        <dbReference type="EC" id="3.4.11.21"/>
    </reaction>
</comment>
<keyword evidence="9 11" id="KW-0862">Zinc</keyword>
<evidence type="ECO:0000256" key="1">
    <source>
        <dbReference type="ARBA" id="ARBA00001335"/>
    </source>
</evidence>
<dbReference type="Gene3D" id="3.40.630.10">
    <property type="entry name" value="Zn peptidases"/>
    <property type="match status" value="1"/>
</dbReference>
<dbReference type="EC" id="3.4.11.21" evidence="4"/>
<comment type="similarity">
    <text evidence="3 11">Belongs to the peptidase M18 family.</text>
</comment>
<reference evidence="12" key="1">
    <citation type="submission" date="2023-08" db="EMBL/GenBank/DDBJ databases">
        <authorList>
            <person name="Chen Y."/>
            <person name="Shah S."/>
            <person name="Dougan E. K."/>
            <person name="Thang M."/>
            <person name="Chan C."/>
        </authorList>
    </citation>
    <scope>NUCLEOTIDE SEQUENCE</scope>
</reference>
<keyword evidence="5 11" id="KW-0031">Aminopeptidase</keyword>
<dbReference type="Pfam" id="PF02127">
    <property type="entry name" value="Peptidase_M18"/>
    <property type="match status" value="1"/>
</dbReference>
<dbReference type="CDD" id="cd05658">
    <property type="entry name" value="M18_DAP"/>
    <property type="match status" value="1"/>
</dbReference>
<keyword evidence="10 11" id="KW-0482">Metalloprotease</keyword>
<evidence type="ECO:0000256" key="3">
    <source>
        <dbReference type="ARBA" id="ARBA00008290"/>
    </source>
</evidence>
<dbReference type="PANTHER" id="PTHR28570">
    <property type="entry name" value="ASPARTYL AMINOPEPTIDASE"/>
    <property type="match status" value="1"/>
</dbReference>
<gene>
    <name evidence="12" type="ORF">EVOR1521_LOCUS19183</name>
</gene>
<dbReference type="GO" id="GO:0006508">
    <property type="term" value="P:proteolysis"/>
    <property type="evidence" value="ECO:0007669"/>
    <property type="project" value="UniProtKB-KW"/>
</dbReference>
<keyword evidence="7 11" id="KW-0479">Metal-binding</keyword>